<accession>A0A0F9RW17</accession>
<dbReference type="EMBL" id="LAZR01000742">
    <property type="protein sequence ID" value="KKN59009.1"/>
    <property type="molecule type" value="Genomic_DNA"/>
</dbReference>
<dbReference type="InterPro" id="IPR002711">
    <property type="entry name" value="HNH"/>
</dbReference>
<organism evidence="2">
    <name type="scientific">marine sediment metagenome</name>
    <dbReference type="NCBI Taxonomy" id="412755"/>
    <lineage>
        <taxon>unclassified sequences</taxon>
        <taxon>metagenomes</taxon>
        <taxon>ecological metagenomes</taxon>
    </lineage>
</organism>
<evidence type="ECO:0000313" key="2">
    <source>
        <dbReference type="EMBL" id="KKN59009.1"/>
    </source>
</evidence>
<comment type="caution">
    <text evidence="2">The sequence shown here is derived from an EMBL/GenBank/DDBJ whole genome shotgun (WGS) entry which is preliminary data.</text>
</comment>
<proteinExistence type="predicted"/>
<dbReference type="SMART" id="SM00507">
    <property type="entry name" value="HNHc"/>
    <property type="match status" value="1"/>
</dbReference>
<reference evidence="2" key="1">
    <citation type="journal article" date="2015" name="Nature">
        <title>Complex archaea that bridge the gap between prokaryotes and eukaryotes.</title>
        <authorList>
            <person name="Spang A."/>
            <person name="Saw J.H."/>
            <person name="Jorgensen S.L."/>
            <person name="Zaremba-Niedzwiedzka K."/>
            <person name="Martijn J."/>
            <person name="Lind A.E."/>
            <person name="van Eijk R."/>
            <person name="Schleper C."/>
            <person name="Guy L."/>
            <person name="Ettema T.J."/>
        </authorList>
    </citation>
    <scope>NUCLEOTIDE SEQUENCE</scope>
</reference>
<dbReference type="GO" id="GO:0004519">
    <property type="term" value="F:endonuclease activity"/>
    <property type="evidence" value="ECO:0007669"/>
    <property type="project" value="InterPro"/>
</dbReference>
<dbReference type="InterPro" id="IPR013467">
    <property type="entry name" value="HNH78-like"/>
</dbReference>
<dbReference type="InterPro" id="IPR003615">
    <property type="entry name" value="HNH_nuc"/>
</dbReference>
<protein>
    <recommendedName>
        <fullName evidence="1">HNH nuclease domain-containing protein</fullName>
    </recommendedName>
</protein>
<dbReference type="NCBIfam" id="TIGR02646">
    <property type="entry name" value="retron system putative HNH endonuclease"/>
    <property type="match status" value="1"/>
</dbReference>
<feature type="domain" description="HNH nuclease" evidence="1">
    <location>
        <begin position="52"/>
        <end position="105"/>
    </location>
</feature>
<dbReference type="CDD" id="cd00085">
    <property type="entry name" value="HNHc"/>
    <property type="match status" value="1"/>
</dbReference>
<dbReference type="GO" id="GO:0003676">
    <property type="term" value="F:nucleic acid binding"/>
    <property type="evidence" value="ECO:0007669"/>
    <property type="project" value="InterPro"/>
</dbReference>
<dbReference type="Pfam" id="PF01844">
    <property type="entry name" value="HNH"/>
    <property type="match status" value="1"/>
</dbReference>
<dbReference type="GO" id="GO:0008270">
    <property type="term" value="F:zinc ion binding"/>
    <property type="evidence" value="ECO:0007669"/>
    <property type="project" value="InterPro"/>
</dbReference>
<evidence type="ECO:0000259" key="1">
    <source>
        <dbReference type="SMART" id="SM00507"/>
    </source>
</evidence>
<name>A0A0F9RW17_9ZZZZ</name>
<dbReference type="AlphaFoldDB" id="A0A0F9RW17"/>
<dbReference type="Gene3D" id="1.10.30.50">
    <property type="match status" value="1"/>
</dbReference>
<sequence length="261" mass="30819">MIFIEKPHHGPLSLSIYENEYLGLIQEYGSFENIPADLLTTLKNKYRLPEVKNSLFSCSNNKCAYCEIKPEGCRLQIDHFFPKKIYPKKRLNWDNLLPSCPICNAEKKRVHDTISEPIINPTKIDPEEYFEYDNGWINPSNNCIDPELAKRTSNVLDLNRSHLLNLRLKLLNALIITKRTLSEKIEHYLEADTKTTKFIRIKRILDIRKSFQVFSNPDQKFAGFVRYFLRNDDLYQEAEGHIKRFLTEFPNYKDRLDPIIY</sequence>
<gene>
    <name evidence="2" type="ORF">LCGC14_0546340</name>
</gene>